<evidence type="ECO:0000313" key="2">
    <source>
        <dbReference type="Proteomes" id="UP001300348"/>
    </source>
</evidence>
<protein>
    <submittedName>
        <fullName evidence="1">Uncharacterized protein</fullName>
    </submittedName>
</protein>
<evidence type="ECO:0000313" key="1">
    <source>
        <dbReference type="EMBL" id="WNH03143.1"/>
    </source>
</evidence>
<proteinExistence type="predicted"/>
<dbReference type="Proteomes" id="UP001300348">
    <property type="component" value="Chromosome"/>
</dbReference>
<dbReference type="EMBL" id="CP133647">
    <property type="protein sequence ID" value="WNH03143.1"/>
    <property type="molecule type" value="Genomic_DNA"/>
</dbReference>
<reference evidence="1 2" key="1">
    <citation type="journal article" date="2023" name="Access Microbiol">
        <title>The genome of a steinernematid-associated Pseudomonas piscis bacterium encodes the biosynthesis of insect toxins.</title>
        <authorList>
            <person name="Awori R.M."/>
            <person name="Hendre P."/>
            <person name="Amugune N.O."/>
        </authorList>
    </citation>
    <scope>NUCLEOTIDE SEQUENCE [LARGE SCALE GENOMIC DNA]</scope>
    <source>
        <strain evidence="1 2">97</strain>
    </source>
</reference>
<gene>
    <name evidence="1" type="ORF">QL112_005415</name>
</gene>
<name>A0ABY9XKJ8_9GAMM</name>
<accession>A0ABY9XKJ8</accession>
<sequence>MKDPKPKPLACVFENPPMSVALDLLNATEPPFKVTAKHLELWFKEGVIGRYRLTDDIRDLWFKEGLGYLFSLHFGEAEKHKYLAVRFGDSEWNTAVLSGIDLSTGEINKEKAGKKSKMRSYRRYMIDDATELYASSKNKNKKKKSGAAYDENQGTEYIESATFPMPEPVIPRFELEKLYAIIHNIPLSENKPTKKNKPESQLKDNKISAKKFNTLARFTKAVLYAAYDSDTAEYPRRELDNPDSGIRQDLRDRGVAHLDGRKIQDYLREAAIEITPFLESVDIKMVNDK</sequence>
<dbReference type="RefSeq" id="WP_189760441.1">
    <property type="nucleotide sequence ID" value="NZ_CAWPOC010000015.1"/>
</dbReference>
<keyword evidence="2" id="KW-1185">Reference proteome</keyword>
<dbReference type="GeneID" id="88854974"/>
<organism evidence="1 2">
    <name type="scientific">Xenorhabdus griffiniae</name>
    <dbReference type="NCBI Taxonomy" id="351672"/>
    <lineage>
        <taxon>Bacteria</taxon>
        <taxon>Pseudomonadati</taxon>
        <taxon>Pseudomonadota</taxon>
        <taxon>Gammaproteobacteria</taxon>
        <taxon>Enterobacterales</taxon>
        <taxon>Morganellaceae</taxon>
        <taxon>Xenorhabdus</taxon>
    </lineage>
</organism>